<evidence type="ECO:0000313" key="8">
    <source>
        <dbReference type="RefSeq" id="XP_055893022.1"/>
    </source>
</evidence>
<evidence type="ECO:0000256" key="1">
    <source>
        <dbReference type="ARBA" id="ARBA00004370"/>
    </source>
</evidence>
<comment type="subcellular location">
    <subcellularLocation>
        <location evidence="1">Membrane</location>
    </subcellularLocation>
</comment>
<feature type="transmembrane region" description="Helical" evidence="5">
    <location>
        <begin position="116"/>
        <end position="137"/>
    </location>
</feature>
<dbReference type="RefSeq" id="XP_055893022.1">
    <property type="nucleotide sequence ID" value="XM_056037047.1"/>
</dbReference>
<dbReference type="OMA" id="FIMSSTW"/>
<dbReference type="RefSeq" id="XP_055893024.1">
    <property type="nucleotide sequence ID" value="XM_056037049.1"/>
</dbReference>
<dbReference type="InterPro" id="IPR052954">
    <property type="entry name" value="GPCR-Ligand_Int"/>
</dbReference>
<dbReference type="GeneID" id="106063694"/>
<dbReference type="PRINTS" id="PR00237">
    <property type="entry name" value="GPCRRHODOPSN"/>
</dbReference>
<keyword evidence="2 5" id="KW-0812">Transmembrane</keyword>
<feature type="transmembrane region" description="Helical" evidence="5">
    <location>
        <begin position="349"/>
        <end position="369"/>
    </location>
</feature>
<keyword evidence="3 5" id="KW-1133">Transmembrane helix</keyword>
<dbReference type="GO" id="GO:0016020">
    <property type="term" value="C:membrane"/>
    <property type="evidence" value="ECO:0007669"/>
    <property type="project" value="UniProtKB-SubCell"/>
</dbReference>
<feature type="transmembrane region" description="Helical" evidence="5">
    <location>
        <begin position="310"/>
        <end position="329"/>
    </location>
</feature>
<feature type="transmembrane region" description="Helical" evidence="5">
    <location>
        <begin position="36"/>
        <end position="56"/>
    </location>
</feature>
<evidence type="ECO:0000313" key="9">
    <source>
        <dbReference type="RefSeq" id="XP_055893023.1"/>
    </source>
</evidence>
<keyword evidence="4 5" id="KW-0472">Membrane</keyword>
<accession>A0A9W3B0M0</accession>
<evidence type="ECO:0000313" key="10">
    <source>
        <dbReference type="RefSeq" id="XP_055893024.1"/>
    </source>
</evidence>
<sequence>MYLGSSGGINDTGGDQNCSLPDSREEDVMCCWGTIVAYYVQPVVCVFGIVGNLLNLTILTRRKLQKSFRTLEHSANLCLISLAVSDLMFCIFVFLTAFIPVNFLERDSFLYYYARYSYAVINVFIMESTMLTVAMSLERYMAICHPLRQDLYLTTRRIKYIIVYTYVFSVLFNLPVWWRFEPVTVCAANASIVIPEDGNLSCPCVAADFRPFNSTHSSGFSPAFSSSPPLSASIGAPQPSRYLYRHRRVPLYGSHVAEVSYRIAWAVVGNYVPLLLLVYFNFCLCRKIYRSYTRRKHLGRMDQPRSSSHILTVTLVAIVVLFFILVAPTETIIHVMEMSNSEESSSSEAILNLMQTINFSVNFILYCIISPYFRKTLKYMVLCGCYNIYQVSRNWKKEFETSLM</sequence>
<name>A0A9W3B0M0_BIOGL</name>
<feature type="transmembrane region" description="Helical" evidence="5">
    <location>
        <begin position="77"/>
        <end position="104"/>
    </location>
</feature>
<dbReference type="AlphaFoldDB" id="A0A9W3B0M0"/>
<evidence type="ECO:0000256" key="4">
    <source>
        <dbReference type="ARBA" id="ARBA00023136"/>
    </source>
</evidence>
<dbReference type="Pfam" id="PF10324">
    <property type="entry name" value="7TM_GPCR_Srw"/>
    <property type="match status" value="1"/>
</dbReference>
<dbReference type="InterPro" id="IPR019427">
    <property type="entry name" value="7TM_GPCR_serpentine_rcpt_Srw"/>
</dbReference>
<evidence type="ECO:0000256" key="2">
    <source>
        <dbReference type="ARBA" id="ARBA00022692"/>
    </source>
</evidence>
<proteinExistence type="predicted"/>
<dbReference type="InterPro" id="IPR017452">
    <property type="entry name" value="GPCR_Rhodpsn_7TM"/>
</dbReference>
<dbReference type="Proteomes" id="UP001165740">
    <property type="component" value="Chromosome 7"/>
</dbReference>
<dbReference type="Gene3D" id="1.20.1070.10">
    <property type="entry name" value="Rhodopsin 7-helix transmembrane proteins"/>
    <property type="match status" value="1"/>
</dbReference>
<dbReference type="SUPFAM" id="SSF81321">
    <property type="entry name" value="Family A G protein-coupled receptor-like"/>
    <property type="match status" value="1"/>
</dbReference>
<dbReference type="InterPro" id="IPR000276">
    <property type="entry name" value="GPCR_Rhodpsn"/>
</dbReference>
<reference evidence="8 9" key="1">
    <citation type="submission" date="2025-04" db="UniProtKB">
        <authorList>
            <consortium name="RefSeq"/>
        </authorList>
    </citation>
    <scope>IDENTIFICATION</scope>
</reference>
<feature type="domain" description="G-protein coupled receptors family 1 profile" evidence="6">
    <location>
        <begin position="51"/>
        <end position="366"/>
    </location>
</feature>
<organism evidence="7 10">
    <name type="scientific">Biomphalaria glabrata</name>
    <name type="common">Bloodfluke planorb</name>
    <name type="synonym">Freshwater snail</name>
    <dbReference type="NCBI Taxonomy" id="6526"/>
    <lineage>
        <taxon>Eukaryota</taxon>
        <taxon>Metazoa</taxon>
        <taxon>Spiralia</taxon>
        <taxon>Lophotrochozoa</taxon>
        <taxon>Mollusca</taxon>
        <taxon>Gastropoda</taxon>
        <taxon>Heterobranchia</taxon>
        <taxon>Euthyneura</taxon>
        <taxon>Panpulmonata</taxon>
        <taxon>Hygrophila</taxon>
        <taxon>Lymnaeoidea</taxon>
        <taxon>Planorbidae</taxon>
        <taxon>Biomphalaria</taxon>
    </lineage>
</organism>
<gene>
    <name evidence="8 9 10 11" type="primary">LOC106063694</name>
</gene>
<dbReference type="RefSeq" id="XP_055893023.1">
    <property type="nucleotide sequence ID" value="XM_056037048.1"/>
</dbReference>
<dbReference type="PANTHER" id="PTHR46641:SF2">
    <property type="entry name" value="FMRFAMIDE RECEPTOR"/>
    <property type="match status" value="1"/>
</dbReference>
<dbReference type="Pfam" id="PF00001">
    <property type="entry name" value="7tm_1"/>
    <property type="match status" value="1"/>
</dbReference>
<keyword evidence="7" id="KW-1185">Reference proteome</keyword>
<evidence type="ECO:0000259" key="6">
    <source>
        <dbReference type="PROSITE" id="PS50262"/>
    </source>
</evidence>
<evidence type="ECO:0000256" key="5">
    <source>
        <dbReference type="SAM" id="Phobius"/>
    </source>
</evidence>
<evidence type="ECO:0000313" key="7">
    <source>
        <dbReference type="Proteomes" id="UP001165740"/>
    </source>
</evidence>
<evidence type="ECO:0000256" key="3">
    <source>
        <dbReference type="ARBA" id="ARBA00022989"/>
    </source>
</evidence>
<dbReference type="CDD" id="cd14978">
    <property type="entry name" value="7tmA_FMRFamide_R-like"/>
    <property type="match status" value="1"/>
</dbReference>
<feature type="transmembrane region" description="Helical" evidence="5">
    <location>
        <begin position="263"/>
        <end position="289"/>
    </location>
</feature>
<dbReference type="GO" id="GO:0008528">
    <property type="term" value="F:G protein-coupled peptide receptor activity"/>
    <property type="evidence" value="ECO:0007669"/>
    <property type="project" value="InterPro"/>
</dbReference>
<protein>
    <submittedName>
        <fullName evidence="8 9">FMRFamide receptor-like</fullName>
    </submittedName>
</protein>
<dbReference type="PANTHER" id="PTHR46641">
    <property type="entry name" value="FMRFAMIDE RECEPTOR-RELATED"/>
    <property type="match status" value="1"/>
</dbReference>
<dbReference type="RefSeq" id="XP_055893025.1">
    <property type="nucleotide sequence ID" value="XM_056037050.1"/>
</dbReference>
<feature type="transmembrane region" description="Helical" evidence="5">
    <location>
        <begin position="158"/>
        <end position="178"/>
    </location>
</feature>
<dbReference type="PROSITE" id="PS50262">
    <property type="entry name" value="G_PROTEIN_RECEP_F1_2"/>
    <property type="match status" value="1"/>
</dbReference>
<evidence type="ECO:0000313" key="11">
    <source>
        <dbReference type="RefSeq" id="XP_055893025.1"/>
    </source>
</evidence>